<gene>
    <name evidence="8" type="ORF">A5792_27300</name>
</gene>
<evidence type="ECO:0000313" key="9">
    <source>
        <dbReference type="Proteomes" id="UP000093902"/>
    </source>
</evidence>
<evidence type="ECO:0000259" key="7">
    <source>
        <dbReference type="Pfam" id="PF00296"/>
    </source>
</evidence>
<reference evidence="9" key="1">
    <citation type="submission" date="2016-06" db="EMBL/GenBank/DDBJ databases">
        <authorList>
            <person name="Sutton G."/>
            <person name="Brinkac L."/>
            <person name="Sanka R."/>
            <person name="Adams M."/>
            <person name="Lau E."/>
            <person name="Mehaffy C."/>
            <person name="Tameris M."/>
            <person name="Hatherill M."/>
            <person name="Hanekom W."/>
            <person name="Mahomed H."/>
            <person name="Mcshane H."/>
        </authorList>
    </citation>
    <scope>NUCLEOTIDE SEQUENCE [LARGE SCALE GENOMIC DNA]</scope>
    <source>
        <strain evidence="9">852002-51209_SCH5440388</strain>
    </source>
</reference>
<dbReference type="SUPFAM" id="SSF51679">
    <property type="entry name" value="Bacterial luciferase-like"/>
    <property type="match status" value="1"/>
</dbReference>
<keyword evidence="3" id="KW-0560">Oxidoreductase</keyword>
<sequence>MVMTRQFHLNAFLMGVGHHEAAWRHDRTDVRDLTDVKHFQRLAQLAERGKLDSVFFADGLAVGPRVKHNTQAIFEPITLLTAMATVTEHVGLIATATTGYIEPYTLARSFASLDHISGGRAGWNIVTSAGEDEAANFGVEGIPDHAGRYRRAAEFVDVATALWDSWEDDALVLDESTGIFADPDRVHRIDHDGEHFTVRGPLNSPRSAQGRPLLVQAGSSESGKDFAGRYAEAIFTAQRSVEDGKAFYRDVKSRAVKFGRSADDVKILPGIVPFIGPTEEAALELEQQFTDLISPEYSLRQLSQMLGVDLTSHALDAPLPALPPIEQIQGNKSRYQLVKDLASSESLTVRQLIAKLGGGRGHRTFAGTAEQVADNLELWFTEGAADGFNIMPPYLPGGLEDFVEQVVPILQRRGLFRTDYTATTLRGHYGLAHRPSRYTATAAETSA</sequence>
<dbReference type="PIRSF" id="PIRSF000337">
    <property type="entry name" value="NTA_MOA"/>
    <property type="match status" value="1"/>
</dbReference>
<keyword evidence="4 8" id="KW-0503">Monooxygenase</keyword>
<dbReference type="Pfam" id="PF00296">
    <property type="entry name" value="Bac_luciferase"/>
    <property type="match status" value="1"/>
</dbReference>
<feature type="binding site" evidence="6">
    <location>
        <position position="149"/>
    </location>
    <ligand>
        <name>FMN</name>
        <dbReference type="ChEBI" id="CHEBI:58210"/>
    </ligand>
</feature>
<dbReference type="CDD" id="cd01095">
    <property type="entry name" value="Nitrilotriacetate_monoxgenase"/>
    <property type="match status" value="1"/>
</dbReference>
<dbReference type="InterPro" id="IPR051260">
    <property type="entry name" value="Diverse_substr_monoxygenases"/>
</dbReference>
<evidence type="ECO:0000256" key="1">
    <source>
        <dbReference type="ARBA" id="ARBA00022630"/>
    </source>
</evidence>
<proteinExistence type="inferred from homology"/>
<dbReference type="GO" id="GO:0016705">
    <property type="term" value="F:oxidoreductase activity, acting on paired donors, with incorporation or reduction of molecular oxygen"/>
    <property type="evidence" value="ECO:0007669"/>
    <property type="project" value="InterPro"/>
</dbReference>
<dbReference type="InterPro" id="IPR011251">
    <property type="entry name" value="Luciferase-like_dom"/>
</dbReference>
<dbReference type="RefSeq" id="WP_064935053.1">
    <property type="nucleotide sequence ID" value="NZ_LZSO01000035.1"/>
</dbReference>
<feature type="binding site" evidence="6">
    <location>
        <position position="58"/>
    </location>
    <ligand>
        <name>FMN</name>
        <dbReference type="ChEBI" id="CHEBI:58210"/>
    </ligand>
</feature>
<evidence type="ECO:0000256" key="2">
    <source>
        <dbReference type="ARBA" id="ARBA00022643"/>
    </source>
</evidence>
<feature type="binding site" evidence="6">
    <location>
        <position position="220"/>
    </location>
    <ligand>
        <name>FMN</name>
        <dbReference type="ChEBI" id="CHEBI:58210"/>
    </ligand>
</feature>
<keyword evidence="1 6" id="KW-0285">Flavoprotein</keyword>
<feature type="binding site" evidence="6">
    <location>
        <position position="95"/>
    </location>
    <ligand>
        <name>FMN</name>
        <dbReference type="ChEBI" id="CHEBI:58210"/>
    </ligand>
</feature>
<dbReference type="GO" id="GO:0004497">
    <property type="term" value="F:monooxygenase activity"/>
    <property type="evidence" value="ECO:0007669"/>
    <property type="project" value="UniProtKB-KW"/>
</dbReference>
<evidence type="ECO:0000256" key="3">
    <source>
        <dbReference type="ARBA" id="ARBA00023002"/>
    </source>
</evidence>
<feature type="domain" description="Luciferase-like" evidence="7">
    <location>
        <begin position="28"/>
        <end position="378"/>
    </location>
</feature>
<dbReference type="NCBIfam" id="TIGR03860">
    <property type="entry name" value="FMN_nitrolo"/>
    <property type="match status" value="1"/>
</dbReference>
<dbReference type="PANTHER" id="PTHR30011">
    <property type="entry name" value="ALKANESULFONATE MONOOXYGENASE-RELATED"/>
    <property type="match status" value="1"/>
</dbReference>
<dbReference type="OrthoDB" id="8320141at2"/>
<evidence type="ECO:0000313" key="8">
    <source>
        <dbReference type="EMBL" id="OBB26075.1"/>
    </source>
</evidence>
<dbReference type="AlphaFoldDB" id="A0A1A0QV34"/>
<feature type="binding site" evidence="6">
    <location>
        <position position="219"/>
    </location>
    <ligand>
        <name>FMN</name>
        <dbReference type="ChEBI" id="CHEBI:58210"/>
    </ligand>
</feature>
<dbReference type="STRING" id="43304.GCA_001403655_00651"/>
<keyword evidence="2 6" id="KW-0288">FMN</keyword>
<evidence type="ECO:0000256" key="4">
    <source>
        <dbReference type="ARBA" id="ARBA00023033"/>
    </source>
</evidence>
<evidence type="ECO:0000256" key="6">
    <source>
        <dbReference type="PIRSR" id="PIRSR000337-1"/>
    </source>
</evidence>
<feature type="binding site" evidence="6">
    <location>
        <position position="145"/>
    </location>
    <ligand>
        <name>FMN</name>
        <dbReference type="ChEBI" id="CHEBI:58210"/>
    </ligand>
</feature>
<dbReference type="InterPro" id="IPR036661">
    <property type="entry name" value="Luciferase-like_sf"/>
</dbReference>
<protein>
    <submittedName>
        <fullName evidence="8">Monooxygenase</fullName>
    </submittedName>
</protein>
<evidence type="ECO:0000256" key="5">
    <source>
        <dbReference type="ARBA" id="ARBA00033748"/>
    </source>
</evidence>
<dbReference type="PANTHER" id="PTHR30011:SF16">
    <property type="entry name" value="C2H2 FINGER DOMAIN TRANSCRIPTION FACTOR (EUROFUNG)-RELATED"/>
    <property type="match status" value="1"/>
</dbReference>
<organism evidence="8 9">
    <name type="scientific">Mycolicibacterium peregrinum</name>
    <name type="common">Mycobacterium peregrinum</name>
    <dbReference type="NCBI Taxonomy" id="43304"/>
    <lineage>
        <taxon>Bacteria</taxon>
        <taxon>Bacillati</taxon>
        <taxon>Actinomycetota</taxon>
        <taxon>Actinomycetes</taxon>
        <taxon>Mycobacteriales</taxon>
        <taxon>Mycobacteriaceae</taxon>
        <taxon>Mycolicibacterium</taxon>
    </lineage>
</organism>
<dbReference type="InterPro" id="IPR016215">
    <property type="entry name" value="NTA_MOA"/>
</dbReference>
<name>A0A1A0QV34_MYCPR</name>
<dbReference type="EMBL" id="LZSO01000035">
    <property type="protein sequence ID" value="OBB26075.1"/>
    <property type="molecule type" value="Genomic_DNA"/>
</dbReference>
<comment type="similarity">
    <text evidence="5">Belongs to the NtaA/SnaA/DszA monooxygenase family.</text>
</comment>
<dbReference type="Proteomes" id="UP000093902">
    <property type="component" value="Unassembled WGS sequence"/>
</dbReference>
<accession>A0A1A0QV34</accession>
<dbReference type="Gene3D" id="3.20.20.30">
    <property type="entry name" value="Luciferase-like domain"/>
    <property type="match status" value="1"/>
</dbReference>
<comment type="caution">
    <text evidence="8">The sequence shown here is derived from an EMBL/GenBank/DDBJ whole genome shotgun (WGS) entry which is preliminary data.</text>
</comment>